<dbReference type="OrthoDB" id="10255013at2759"/>
<dbReference type="AlphaFoldDB" id="A0A9D5CHF6"/>
<evidence type="ECO:0000313" key="1">
    <source>
        <dbReference type="EMBL" id="KAJ0972623.1"/>
    </source>
</evidence>
<reference evidence="1" key="2">
    <citation type="journal article" date="2022" name="Hortic Res">
        <title>The genome of Dioscorea zingiberensis sheds light on the biosynthesis, origin and evolution of the medicinally important diosgenin saponins.</title>
        <authorList>
            <person name="Li Y."/>
            <person name="Tan C."/>
            <person name="Li Z."/>
            <person name="Guo J."/>
            <person name="Li S."/>
            <person name="Chen X."/>
            <person name="Wang C."/>
            <person name="Dai X."/>
            <person name="Yang H."/>
            <person name="Song W."/>
            <person name="Hou L."/>
            <person name="Xu J."/>
            <person name="Tong Z."/>
            <person name="Xu A."/>
            <person name="Yuan X."/>
            <person name="Wang W."/>
            <person name="Yang Q."/>
            <person name="Chen L."/>
            <person name="Sun Z."/>
            <person name="Wang K."/>
            <person name="Pan B."/>
            <person name="Chen J."/>
            <person name="Bao Y."/>
            <person name="Liu F."/>
            <person name="Qi X."/>
            <person name="Gang D.R."/>
            <person name="Wen J."/>
            <person name="Li J."/>
        </authorList>
    </citation>
    <scope>NUCLEOTIDE SEQUENCE</scope>
    <source>
        <strain evidence="1">Dzin_1.0</strain>
    </source>
</reference>
<dbReference type="EMBL" id="JAGGNH010000005">
    <property type="protein sequence ID" value="KAJ0972623.1"/>
    <property type="molecule type" value="Genomic_DNA"/>
</dbReference>
<dbReference type="Gene3D" id="1.20.5.110">
    <property type="match status" value="1"/>
</dbReference>
<organism evidence="1 2">
    <name type="scientific">Dioscorea zingiberensis</name>
    <dbReference type="NCBI Taxonomy" id="325984"/>
    <lineage>
        <taxon>Eukaryota</taxon>
        <taxon>Viridiplantae</taxon>
        <taxon>Streptophyta</taxon>
        <taxon>Embryophyta</taxon>
        <taxon>Tracheophyta</taxon>
        <taxon>Spermatophyta</taxon>
        <taxon>Magnoliopsida</taxon>
        <taxon>Liliopsida</taxon>
        <taxon>Dioscoreales</taxon>
        <taxon>Dioscoreaceae</taxon>
        <taxon>Dioscorea</taxon>
    </lineage>
</organism>
<name>A0A9D5CHF6_9LILI</name>
<proteinExistence type="predicted"/>
<dbReference type="Proteomes" id="UP001085076">
    <property type="component" value="Miscellaneous, Linkage group lg05"/>
</dbReference>
<reference evidence="1" key="1">
    <citation type="submission" date="2021-03" db="EMBL/GenBank/DDBJ databases">
        <authorList>
            <person name="Li Z."/>
            <person name="Yang C."/>
        </authorList>
    </citation>
    <scope>NUCLEOTIDE SEQUENCE</scope>
    <source>
        <strain evidence="1">Dzin_1.0</strain>
        <tissue evidence="1">Leaf</tissue>
    </source>
</reference>
<evidence type="ECO:0000313" key="2">
    <source>
        <dbReference type="Proteomes" id="UP001085076"/>
    </source>
</evidence>
<comment type="caution">
    <text evidence="1">The sequence shown here is derived from an EMBL/GenBank/DDBJ whole genome shotgun (WGS) entry which is preliminary data.</text>
</comment>
<protein>
    <submittedName>
        <fullName evidence="1">Uncharacterized protein</fullName>
    </submittedName>
</protein>
<keyword evidence="2" id="KW-1185">Reference proteome</keyword>
<accession>A0A9D5CHF6</accession>
<sequence>MVEARRSTAGYVLKRAAPLYHRLAMLRGGGDATKRGTGFHCIRPKPRLAVKEIEKSLLEAHQVFLDMEALIEGSGRTLNDIEIEPCDAYPALSLGLGEGAANLEAA</sequence>
<dbReference type="SUPFAM" id="SSF58038">
    <property type="entry name" value="SNARE fusion complex"/>
    <property type="match status" value="1"/>
</dbReference>
<gene>
    <name evidence="1" type="ORF">J5N97_020582</name>
</gene>